<evidence type="ECO:0000313" key="2">
    <source>
        <dbReference type="EMBL" id="RLE49744.1"/>
    </source>
</evidence>
<sequence>MCHVPNWVEWVKNGELSGPLKSCEYYPCHFEGQDCTWCYCPFYPCGDSRTGGKIVLGKFSGRLVWSCKDCYWIHIPDVAKQVLERLKSLVNDGVKLERDVLINVREEVLRSTLPCSRQA</sequence>
<feature type="domain" description="Cysteine-rich small" evidence="1">
    <location>
        <begin position="21"/>
        <end position="91"/>
    </location>
</feature>
<organism evidence="2 3">
    <name type="scientific">Thermoproteota archaeon</name>
    <dbReference type="NCBI Taxonomy" id="2056631"/>
    <lineage>
        <taxon>Archaea</taxon>
        <taxon>Thermoproteota</taxon>
    </lineage>
</organism>
<evidence type="ECO:0000259" key="1">
    <source>
        <dbReference type="Pfam" id="PF04071"/>
    </source>
</evidence>
<proteinExistence type="predicted"/>
<evidence type="ECO:0000313" key="3">
    <source>
        <dbReference type="Proteomes" id="UP000278475"/>
    </source>
</evidence>
<gene>
    <name evidence="2" type="ORF">DRJ31_03885</name>
</gene>
<dbReference type="EMBL" id="QMQV01000024">
    <property type="protein sequence ID" value="RLE49744.1"/>
    <property type="molecule type" value="Genomic_DNA"/>
</dbReference>
<accession>A0A497EQT9</accession>
<dbReference type="AlphaFoldDB" id="A0A497EQT9"/>
<name>A0A497EQT9_9CREN</name>
<dbReference type="Proteomes" id="UP000278475">
    <property type="component" value="Unassembled WGS sequence"/>
</dbReference>
<comment type="caution">
    <text evidence="2">The sequence shown here is derived from an EMBL/GenBank/DDBJ whole genome shotgun (WGS) entry which is preliminary data.</text>
</comment>
<reference evidence="2 3" key="1">
    <citation type="submission" date="2018-06" db="EMBL/GenBank/DDBJ databases">
        <title>Extensive metabolic versatility and redundancy in microbially diverse, dynamic hydrothermal sediments.</title>
        <authorList>
            <person name="Dombrowski N."/>
            <person name="Teske A."/>
            <person name="Baker B.J."/>
        </authorList>
    </citation>
    <scope>NUCLEOTIDE SEQUENCE [LARGE SCALE GENOMIC DNA]</scope>
    <source>
        <strain evidence="2">B66_G16</strain>
    </source>
</reference>
<dbReference type="InterPro" id="IPR007212">
    <property type="entry name" value="Zf-like"/>
</dbReference>
<protein>
    <recommendedName>
        <fullName evidence="1">Cysteine-rich small domain-containing protein</fullName>
    </recommendedName>
</protein>
<dbReference type="Pfam" id="PF04071">
    <property type="entry name" value="zf-like"/>
    <property type="match status" value="1"/>
</dbReference>